<keyword evidence="3" id="KW-0547">Nucleotide-binding</keyword>
<dbReference type="GO" id="GO:0004016">
    <property type="term" value="F:adenylate cyclase activity"/>
    <property type="evidence" value="ECO:0007669"/>
    <property type="project" value="TreeGrafter"/>
</dbReference>
<evidence type="ECO:0000256" key="3">
    <source>
        <dbReference type="ARBA" id="ARBA00022741"/>
    </source>
</evidence>
<accession>A0AAD8EMP3</accession>
<organism evidence="7 8">
    <name type="scientific">Diploptera punctata</name>
    <name type="common">Pacific beetle cockroach</name>
    <dbReference type="NCBI Taxonomy" id="6984"/>
    <lineage>
        <taxon>Eukaryota</taxon>
        <taxon>Metazoa</taxon>
        <taxon>Ecdysozoa</taxon>
        <taxon>Arthropoda</taxon>
        <taxon>Hexapoda</taxon>
        <taxon>Insecta</taxon>
        <taxon>Pterygota</taxon>
        <taxon>Neoptera</taxon>
        <taxon>Polyneoptera</taxon>
        <taxon>Dictyoptera</taxon>
        <taxon>Blattodea</taxon>
        <taxon>Blaberoidea</taxon>
        <taxon>Blaberidae</taxon>
        <taxon>Diplopterinae</taxon>
        <taxon>Diploptera</taxon>
    </lineage>
</organism>
<comment type="catalytic activity">
    <reaction evidence="1">
        <text>GTP = 3',5'-cyclic GMP + diphosphate</text>
        <dbReference type="Rhea" id="RHEA:13665"/>
        <dbReference type="ChEBI" id="CHEBI:33019"/>
        <dbReference type="ChEBI" id="CHEBI:37565"/>
        <dbReference type="ChEBI" id="CHEBI:57746"/>
        <dbReference type="EC" id="4.6.1.2"/>
    </reaction>
</comment>
<gene>
    <name evidence="7" type="ORF">L9F63_012907</name>
</gene>
<comment type="caution">
    <text evidence="7">The sequence shown here is derived from an EMBL/GenBank/DDBJ whole genome shotgun (WGS) entry which is preliminary data.</text>
</comment>
<dbReference type="InterPro" id="IPR001245">
    <property type="entry name" value="Ser-Thr/Tyr_kinase_cat_dom"/>
</dbReference>
<feature type="non-terminal residue" evidence="7">
    <location>
        <position position="1"/>
    </location>
</feature>
<dbReference type="GO" id="GO:0005524">
    <property type="term" value="F:ATP binding"/>
    <property type="evidence" value="ECO:0007669"/>
    <property type="project" value="InterPro"/>
</dbReference>
<dbReference type="PANTHER" id="PTHR11920">
    <property type="entry name" value="GUANYLYL CYCLASE"/>
    <property type="match status" value="1"/>
</dbReference>
<dbReference type="GO" id="GO:0005886">
    <property type="term" value="C:plasma membrane"/>
    <property type="evidence" value="ECO:0007669"/>
    <property type="project" value="TreeGrafter"/>
</dbReference>
<keyword evidence="4" id="KW-0456">Lyase</keyword>
<evidence type="ECO:0000313" key="7">
    <source>
        <dbReference type="EMBL" id="KAJ9595888.1"/>
    </source>
</evidence>
<dbReference type="SUPFAM" id="SSF56112">
    <property type="entry name" value="Protein kinase-like (PK-like)"/>
    <property type="match status" value="1"/>
</dbReference>
<dbReference type="EC" id="4.6.1.2" evidence="2"/>
<dbReference type="GO" id="GO:0007168">
    <property type="term" value="P:receptor guanylyl cyclase signaling pathway"/>
    <property type="evidence" value="ECO:0007669"/>
    <property type="project" value="TreeGrafter"/>
</dbReference>
<dbReference type="InterPro" id="IPR000719">
    <property type="entry name" value="Prot_kinase_dom"/>
</dbReference>
<evidence type="ECO:0000256" key="4">
    <source>
        <dbReference type="ARBA" id="ARBA00023239"/>
    </source>
</evidence>
<evidence type="ECO:0000256" key="1">
    <source>
        <dbReference type="ARBA" id="ARBA00001436"/>
    </source>
</evidence>
<reference evidence="7" key="2">
    <citation type="submission" date="2023-05" db="EMBL/GenBank/DDBJ databases">
        <authorList>
            <person name="Fouks B."/>
        </authorList>
    </citation>
    <scope>NUCLEOTIDE SEQUENCE</scope>
    <source>
        <strain evidence="7">Stay&amp;Tobe</strain>
        <tissue evidence="7">Testes</tissue>
    </source>
</reference>
<keyword evidence="5" id="KW-0141">cGMP biosynthesis</keyword>
<dbReference type="PROSITE" id="PS50011">
    <property type="entry name" value="PROTEIN_KINASE_DOM"/>
    <property type="match status" value="1"/>
</dbReference>
<evidence type="ECO:0000256" key="5">
    <source>
        <dbReference type="ARBA" id="ARBA00023293"/>
    </source>
</evidence>
<keyword evidence="8" id="KW-1185">Reference proteome</keyword>
<dbReference type="Gene3D" id="1.10.510.10">
    <property type="entry name" value="Transferase(Phosphotransferase) domain 1"/>
    <property type="match status" value="1"/>
</dbReference>
<evidence type="ECO:0000259" key="6">
    <source>
        <dbReference type="PROSITE" id="PS50011"/>
    </source>
</evidence>
<evidence type="ECO:0000313" key="8">
    <source>
        <dbReference type="Proteomes" id="UP001233999"/>
    </source>
</evidence>
<protein>
    <recommendedName>
        <fullName evidence="2">guanylate cyclase</fullName>
        <ecNumber evidence="2">4.6.1.2</ecNumber>
    </recommendedName>
</protein>
<dbReference type="AlphaFoldDB" id="A0AAD8EMP3"/>
<dbReference type="InterPro" id="IPR050401">
    <property type="entry name" value="Cyclic_nucleotide_synthase"/>
</dbReference>
<dbReference type="GO" id="GO:0001653">
    <property type="term" value="F:peptide receptor activity"/>
    <property type="evidence" value="ECO:0007669"/>
    <property type="project" value="TreeGrafter"/>
</dbReference>
<name>A0AAD8EMP3_DIPPU</name>
<dbReference type="EMBL" id="JASPKZ010002305">
    <property type="protein sequence ID" value="KAJ9595888.1"/>
    <property type="molecule type" value="Genomic_DNA"/>
</dbReference>
<dbReference type="PANTHER" id="PTHR11920:SF494">
    <property type="entry name" value="ATRIAL NATRIURETIC PEPTIDE RECEPTOR 2"/>
    <property type="match status" value="1"/>
</dbReference>
<dbReference type="Proteomes" id="UP001233999">
    <property type="component" value="Unassembled WGS sequence"/>
</dbReference>
<dbReference type="GO" id="GO:0004383">
    <property type="term" value="F:guanylate cyclase activity"/>
    <property type="evidence" value="ECO:0007669"/>
    <property type="project" value="UniProtKB-EC"/>
</dbReference>
<reference evidence="7" key="1">
    <citation type="journal article" date="2023" name="IScience">
        <title>Live-bearing cockroach genome reveals convergent evolutionary mechanisms linked to viviparity in insects and beyond.</title>
        <authorList>
            <person name="Fouks B."/>
            <person name="Harrison M.C."/>
            <person name="Mikhailova A.A."/>
            <person name="Marchal E."/>
            <person name="English S."/>
            <person name="Carruthers M."/>
            <person name="Jennings E.C."/>
            <person name="Chiamaka E.L."/>
            <person name="Frigard R.A."/>
            <person name="Pippel M."/>
            <person name="Attardo G.M."/>
            <person name="Benoit J.B."/>
            <person name="Bornberg-Bauer E."/>
            <person name="Tobe S.S."/>
        </authorList>
    </citation>
    <scope>NUCLEOTIDE SEQUENCE</scope>
    <source>
        <strain evidence="7">Stay&amp;Tobe</strain>
    </source>
</reference>
<dbReference type="GO" id="GO:0004672">
    <property type="term" value="F:protein kinase activity"/>
    <property type="evidence" value="ECO:0007669"/>
    <property type="project" value="InterPro"/>
</dbReference>
<dbReference type="InterPro" id="IPR011009">
    <property type="entry name" value="Kinase-like_dom_sf"/>
</dbReference>
<feature type="domain" description="Protein kinase" evidence="6">
    <location>
        <begin position="30"/>
        <end position="334"/>
    </location>
</feature>
<dbReference type="Pfam" id="PF07714">
    <property type="entry name" value="PK_Tyr_Ser-Thr"/>
    <property type="match status" value="1"/>
</dbReference>
<proteinExistence type="predicted"/>
<evidence type="ECO:0000256" key="2">
    <source>
        <dbReference type="ARBA" id="ARBA00012202"/>
    </source>
</evidence>
<sequence length="334" mass="38217">HYKLEAAIASMNWRVQWSDVYIMPTEKTRGSVYSLAKRGSQVTMFSEDAMSVADLNRQVFVPTAFYKGTKVAIKKINKSRIELTRPLLLEFKRMRDLHHDHLVRFLGACVEPPHACLLTEYCPKGSLQDILENEQFKLDWMFRYSLMHDIVRGMSYLHNSEVRSHGALKSSNCVVDSRFVLKITDFGLHSLRGGTEDSEDTDSYAYWRKQLWTAPELLRLGSQRPPEGTQKGDVYSFAIIVHEIITRQGPFYLQHLDLSPREINEMSCDMTSQPLVEFTKYCRMLLVGDCSGAKGGGTGGVRRPHCTLNCASCTAVMEERFRHITENPNIPERK</sequence>
<dbReference type="CDD" id="cd14042">
    <property type="entry name" value="PK_GC-A_B"/>
    <property type="match status" value="1"/>
</dbReference>
<feature type="non-terminal residue" evidence="7">
    <location>
        <position position="334"/>
    </location>
</feature>